<dbReference type="InterPro" id="IPR014231">
    <property type="entry name" value="Spore_YpjB"/>
</dbReference>
<keyword evidence="1" id="KW-0812">Transmembrane</keyword>
<gene>
    <name evidence="2" type="ORF">DQG23_24670</name>
</gene>
<organism evidence="2 3">
    <name type="scientific">Paenibacillus contaminans</name>
    <dbReference type="NCBI Taxonomy" id="450362"/>
    <lineage>
        <taxon>Bacteria</taxon>
        <taxon>Bacillati</taxon>
        <taxon>Bacillota</taxon>
        <taxon>Bacilli</taxon>
        <taxon>Bacillales</taxon>
        <taxon>Paenibacillaceae</taxon>
        <taxon>Paenibacillus</taxon>
    </lineage>
</organism>
<evidence type="ECO:0000256" key="1">
    <source>
        <dbReference type="SAM" id="Phobius"/>
    </source>
</evidence>
<evidence type="ECO:0008006" key="4">
    <source>
        <dbReference type="Google" id="ProtNLM"/>
    </source>
</evidence>
<accession>A0A329MEX8</accession>
<keyword evidence="1" id="KW-1133">Transmembrane helix</keyword>
<name>A0A329MEX8_9BACL</name>
<reference evidence="2 3" key="1">
    <citation type="journal article" date="2009" name="Int. J. Syst. Evol. Microbiol.">
        <title>Paenibacillus contaminans sp. nov., isolated from a contaminated laboratory plate.</title>
        <authorList>
            <person name="Chou J.H."/>
            <person name="Lee J.H."/>
            <person name="Lin M.C."/>
            <person name="Chang P.S."/>
            <person name="Arun A.B."/>
            <person name="Young C.C."/>
            <person name="Chen W.M."/>
        </authorList>
    </citation>
    <scope>NUCLEOTIDE SEQUENCE [LARGE SCALE GENOMIC DNA]</scope>
    <source>
        <strain evidence="2 3">CKOBP-6</strain>
    </source>
</reference>
<proteinExistence type="predicted"/>
<keyword evidence="1" id="KW-0472">Membrane</keyword>
<dbReference type="AlphaFoldDB" id="A0A329MEX8"/>
<evidence type="ECO:0000313" key="3">
    <source>
        <dbReference type="Proteomes" id="UP000250369"/>
    </source>
</evidence>
<sequence length="301" mass="34005">MDIPPYLNDEEGMSMFVHGYRRMFVLFALCLMLAVMGGCIRQEQKQKPVMAGADDLHKIEQLNRAADDIYKLTTEGNVVGVLERMNEISALIPTIKYGGITSVEGMNALAQSVVQAKRSFNSVYATQQDTLIAAAKIKLVADALTHPNEPMWHQYYKVMKEDVRVLQLAVQQKNETQVGQAVVRYERHYSTIRPALFISRDPSDVEKLDSLMSFIKTQSTAKAIAYENLANASEHLQSALDLIFDKREEDTAYLPLGQNANPTWWTMLMAVIIIPVLAFAGWRMYAERSLVKVGRNEKEKL</sequence>
<protein>
    <recommendedName>
        <fullName evidence="4">Sporulation protein</fullName>
    </recommendedName>
</protein>
<keyword evidence="3" id="KW-1185">Reference proteome</keyword>
<dbReference type="EMBL" id="QMFB01000016">
    <property type="protein sequence ID" value="RAV18500.1"/>
    <property type="molecule type" value="Genomic_DNA"/>
</dbReference>
<comment type="caution">
    <text evidence="2">The sequence shown here is derived from an EMBL/GenBank/DDBJ whole genome shotgun (WGS) entry which is preliminary data.</text>
</comment>
<evidence type="ECO:0000313" key="2">
    <source>
        <dbReference type="EMBL" id="RAV18500.1"/>
    </source>
</evidence>
<dbReference type="Proteomes" id="UP000250369">
    <property type="component" value="Unassembled WGS sequence"/>
</dbReference>
<feature type="transmembrane region" description="Helical" evidence="1">
    <location>
        <begin position="264"/>
        <end position="285"/>
    </location>
</feature>
<feature type="transmembrane region" description="Helical" evidence="1">
    <location>
        <begin position="20"/>
        <end position="40"/>
    </location>
</feature>
<dbReference type="Pfam" id="PF09577">
    <property type="entry name" value="Spore_YpjB"/>
    <property type="match status" value="1"/>
</dbReference>